<evidence type="ECO:0000313" key="22">
    <source>
        <dbReference type="EMBL" id="QWU85911.1"/>
    </source>
</evidence>
<dbReference type="InterPro" id="IPR013843">
    <property type="entry name" value="Ribosomal_eS4_N"/>
</dbReference>
<reference evidence="22 23" key="1">
    <citation type="submission" date="2021-06" db="EMBL/GenBank/DDBJ databases">
        <title>Candida outbreak in Lebanon.</title>
        <authorList>
            <person name="Finianos M."/>
        </authorList>
    </citation>
    <scope>NUCLEOTIDE SEQUENCE [LARGE SCALE GENOMIC DNA]</scope>
    <source>
        <strain evidence="22">CA3LBN</strain>
    </source>
</reference>
<dbReference type="PANTHER" id="PTHR28213:SF1">
    <property type="entry name" value="IMP-SPECIFIC 5'-NUCLEOTIDASE 1"/>
    <property type="match status" value="1"/>
</dbReference>
<dbReference type="SMART" id="SM00739">
    <property type="entry name" value="KOW"/>
    <property type="match status" value="1"/>
</dbReference>
<comment type="catalytic activity">
    <reaction evidence="17">
        <text>IMP + H2O = inosine + phosphate</text>
        <dbReference type="Rhea" id="RHEA:27718"/>
        <dbReference type="ChEBI" id="CHEBI:15377"/>
        <dbReference type="ChEBI" id="CHEBI:17596"/>
        <dbReference type="ChEBI" id="CHEBI:43474"/>
        <dbReference type="ChEBI" id="CHEBI:58053"/>
        <dbReference type="EC" id="3.1.3.99"/>
    </reaction>
</comment>
<name>A0ABX8HYX7_9ASCO</name>
<evidence type="ECO:0000256" key="8">
    <source>
        <dbReference type="ARBA" id="ARBA00022730"/>
    </source>
</evidence>
<organism evidence="22 23">
    <name type="scientific">Candidozyma haemuli</name>
    <dbReference type="NCBI Taxonomy" id="45357"/>
    <lineage>
        <taxon>Eukaryota</taxon>
        <taxon>Fungi</taxon>
        <taxon>Dikarya</taxon>
        <taxon>Ascomycota</taxon>
        <taxon>Saccharomycotina</taxon>
        <taxon>Pichiomycetes</taxon>
        <taxon>Metschnikowiaceae</taxon>
        <taxon>Candidozyma</taxon>
    </lineage>
</organism>
<evidence type="ECO:0000256" key="6">
    <source>
        <dbReference type="ARBA" id="ARBA00015544"/>
    </source>
</evidence>
<dbReference type="InterPro" id="IPR014722">
    <property type="entry name" value="Rib_uL2_dom2"/>
</dbReference>
<dbReference type="InterPro" id="IPR013857">
    <property type="entry name" value="NADH-UbQ_OxRdtase-assoc_prot30"/>
</dbReference>
<evidence type="ECO:0000256" key="2">
    <source>
        <dbReference type="ARBA" id="ARBA00005307"/>
    </source>
</evidence>
<dbReference type="InterPro" id="IPR008979">
    <property type="entry name" value="Galactose-bd-like_sf"/>
</dbReference>
<dbReference type="Pfam" id="PF08547">
    <property type="entry name" value="CIA30"/>
    <property type="match status" value="1"/>
</dbReference>
<dbReference type="Pfam" id="PF00467">
    <property type="entry name" value="KOW"/>
    <property type="match status" value="1"/>
</dbReference>
<evidence type="ECO:0000256" key="18">
    <source>
        <dbReference type="PROSITE-ProRule" id="PRU00182"/>
    </source>
</evidence>
<keyword evidence="7" id="KW-0479">Metal-binding</keyword>
<dbReference type="Pfam" id="PF01479">
    <property type="entry name" value="S4"/>
    <property type="match status" value="1"/>
</dbReference>
<keyword evidence="23" id="KW-1185">Reference proteome</keyword>
<comment type="similarity">
    <text evidence="2">Belongs to the ISN1 family.</text>
</comment>
<dbReference type="InterPro" id="IPR002942">
    <property type="entry name" value="S4_RNA-bd"/>
</dbReference>
<dbReference type="PROSITE" id="PS00528">
    <property type="entry name" value="RIBOSOMAL_S4E"/>
    <property type="match status" value="1"/>
</dbReference>
<keyword evidence="15" id="KW-0546">Nucleotide metabolism</keyword>
<evidence type="ECO:0000256" key="15">
    <source>
        <dbReference type="ARBA" id="ARBA00023080"/>
    </source>
</evidence>
<evidence type="ECO:0000259" key="21">
    <source>
        <dbReference type="SMART" id="SM00739"/>
    </source>
</evidence>
<dbReference type="InterPro" id="IPR038237">
    <property type="entry name" value="Ribosomal_eS4_central_sf"/>
</dbReference>
<keyword evidence="9" id="KW-0547">Nucleotide-binding</keyword>
<comment type="subunit">
    <text evidence="4">Homotetramer.</text>
</comment>
<dbReference type="SUPFAM" id="SSF49785">
    <property type="entry name" value="Galactose-binding domain-like"/>
    <property type="match status" value="1"/>
</dbReference>
<protein>
    <recommendedName>
        <fullName evidence="6">IMP-specific 5'-nucleotidase 1</fullName>
        <ecNumber evidence="5">3.1.3.99</ecNumber>
    </recommendedName>
</protein>
<dbReference type="EC" id="3.1.3.99" evidence="5"/>
<dbReference type="InterPro" id="IPR013845">
    <property type="entry name" value="Ribosomal_eS4_central_region"/>
</dbReference>
<keyword evidence="8 18" id="KW-0699">rRNA-binding</keyword>
<dbReference type="InterPro" id="IPR018199">
    <property type="entry name" value="Ribosomal_eS4_N_CS"/>
</dbReference>
<evidence type="ECO:0000256" key="16">
    <source>
        <dbReference type="ARBA" id="ARBA00023274"/>
    </source>
</evidence>
<dbReference type="HAMAP" id="MF_00485">
    <property type="entry name" value="Ribosomal_eS4"/>
    <property type="match status" value="1"/>
</dbReference>
<gene>
    <name evidence="22" type="ORF">CA3LBN_000129</name>
</gene>
<feature type="region of interest" description="Disordered" evidence="19">
    <location>
        <begin position="238"/>
        <end position="257"/>
    </location>
</feature>
<dbReference type="SMART" id="SM00363">
    <property type="entry name" value="S4"/>
    <property type="match status" value="1"/>
</dbReference>
<dbReference type="InterPro" id="IPR036986">
    <property type="entry name" value="S4_RNA-bd_sf"/>
</dbReference>
<keyword evidence="13 18" id="KW-0694">RNA-binding</keyword>
<dbReference type="Pfam" id="PF06437">
    <property type="entry name" value="ISN1"/>
    <property type="match status" value="1"/>
</dbReference>
<keyword evidence="11" id="KW-0067">ATP-binding</keyword>
<keyword evidence="12" id="KW-0460">Magnesium</keyword>
<evidence type="ECO:0000256" key="13">
    <source>
        <dbReference type="ARBA" id="ARBA00022884"/>
    </source>
</evidence>
<keyword evidence="16" id="KW-0687">Ribonucleoprotein</keyword>
<dbReference type="EMBL" id="CP076661">
    <property type="protein sequence ID" value="QWU85911.1"/>
    <property type="molecule type" value="Genomic_DNA"/>
</dbReference>
<dbReference type="PROSITE" id="PS50889">
    <property type="entry name" value="S4"/>
    <property type="match status" value="1"/>
</dbReference>
<proteinExistence type="inferred from homology"/>
<evidence type="ECO:0000256" key="17">
    <source>
        <dbReference type="ARBA" id="ARBA00047413"/>
    </source>
</evidence>
<dbReference type="InterPro" id="IPR000876">
    <property type="entry name" value="Ribosomal_eS4"/>
</dbReference>
<dbReference type="InterPro" id="IPR036412">
    <property type="entry name" value="HAD-like_sf"/>
</dbReference>
<evidence type="ECO:0000256" key="14">
    <source>
        <dbReference type="ARBA" id="ARBA00022980"/>
    </source>
</evidence>
<feature type="domain" description="KOW" evidence="21">
    <location>
        <begin position="435"/>
        <end position="462"/>
    </location>
</feature>
<comment type="similarity">
    <text evidence="3">Belongs to the eukaryotic ribosomal protein eS4 family.</text>
</comment>
<evidence type="ECO:0000259" key="20">
    <source>
        <dbReference type="SMART" id="SM00363"/>
    </source>
</evidence>
<evidence type="ECO:0000256" key="4">
    <source>
        <dbReference type="ARBA" id="ARBA00011881"/>
    </source>
</evidence>
<dbReference type="Pfam" id="PF08071">
    <property type="entry name" value="RS4NT"/>
    <property type="match status" value="1"/>
</dbReference>
<keyword evidence="14" id="KW-0689">Ribosomal protein</keyword>
<feature type="compositionally biased region" description="Polar residues" evidence="19">
    <location>
        <begin position="243"/>
        <end position="254"/>
    </location>
</feature>
<evidence type="ECO:0000256" key="9">
    <source>
        <dbReference type="ARBA" id="ARBA00022741"/>
    </source>
</evidence>
<dbReference type="Gene3D" id="2.40.50.740">
    <property type="match status" value="1"/>
</dbReference>
<dbReference type="InterPro" id="IPR009453">
    <property type="entry name" value="ISN1"/>
</dbReference>
<evidence type="ECO:0000313" key="23">
    <source>
        <dbReference type="Proteomes" id="UP000825434"/>
    </source>
</evidence>
<evidence type="ECO:0000256" key="12">
    <source>
        <dbReference type="ARBA" id="ARBA00022842"/>
    </source>
</evidence>
<dbReference type="InterPro" id="IPR032277">
    <property type="entry name" value="Ribosomal_eS4_C"/>
</dbReference>
<dbReference type="Proteomes" id="UP000825434">
    <property type="component" value="Chromosome 1"/>
</dbReference>
<dbReference type="CDD" id="cd06087">
    <property type="entry name" value="KOW_RPS4"/>
    <property type="match status" value="1"/>
</dbReference>
<dbReference type="InterPro" id="IPR005824">
    <property type="entry name" value="KOW"/>
</dbReference>
<evidence type="ECO:0000256" key="5">
    <source>
        <dbReference type="ARBA" id="ARBA00012894"/>
    </source>
</evidence>
<evidence type="ECO:0000256" key="10">
    <source>
        <dbReference type="ARBA" id="ARBA00022801"/>
    </source>
</evidence>
<keyword evidence="10" id="KW-0378">Hydrolase</keyword>
<comment type="cofactor">
    <cofactor evidence="1">
        <name>Mg(2+)</name>
        <dbReference type="ChEBI" id="CHEBI:18420"/>
    </cofactor>
</comment>
<sequence>MSLRSLGLNSTLNRIFAKSADNAKSVETVLSFRKHPQESLAKIITRCDKEMGGSSTVNFDIDAASGAGHFHGYLNLDLPKGNPEITRSGYSMFRTRDQKESWFSGDSYWDWSQFSSLVLRVKGDRRKYLVNIQANTPLVTDLFQHRLFLHHPGEWETVVIPLNDFVMTNWGIIQDGSELNKSEVKTVGVGLLDKQYGPYSLKVDWVKVMTGAEVEKVTDMSRAERLALDQHNKEENRKDMETNMPTGNGGSALNTHKYDEPKSTFRKKHLKRLAAPSHWMLDKLSGTYAPRASAGPHKLRECLPLIVFLRNRLKYALNGREVKAILMQEHVKVDGKVRTDSTYPAGFMDVITLEATNENFRLVYDVKGRFTVHRITAEEASYKLGKVKKIALGKRGVPYVVTHDGRTIRYPDPLIRANDTVKIDLATGKITEFIKFDTGKLVMVTGGKNMGRVGVITHREKHEGGFDLVHIKDALENTFVTRLTNVFVIGDEAGKSHISLPKGKGIKLSITEERDRRRAQSGLVEYALKKHKRDEFIEWIKSLLAVPFVLHADLENYEEIYSIQKEADKFLEMHEQTLAKTCKERYMEVFMDVEKLIDSTRYLDSFHSGDGISRSRLRQLVPSVGRFFTRLPLKEAFEIEDTKKSISRRRLVSPSFNDVRSILNTAQVLALTSQAEEDSRLKLITFDGDVTLYDDGKSLLQSSPLVDCLVELLAHDIYVAVVTAAGYPGESGALEYHKRLPGLIEVLRTTDQLTDKQKSNFLVMGGESNYLFRFDVAKGGLQFIEADEWYLPLMRAWDADKIVHIMNASFDHLVHLQKKFSLDDENKTTIIRKERSLGIIPTNGYKISRETLEEIVLSLSTRLHDILYGASPALPDESHHFTSVVAGNNDSDLRVCAFNGGSDVWVDIGDKSLGVEALQHYLCKDSDMPVISKSESLHIGDQFASVGANDFKARLSACTVWIASPKETEEILFHLIEFLTGESTLAN</sequence>
<dbReference type="Gene3D" id="3.10.290.10">
    <property type="entry name" value="RNA-binding S4 domain"/>
    <property type="match status" value="1"/>
</dbReference>
<evidence type="ECO:0000256" key="3">
    <source>
        <dbReference type="ARBA" id="ARBA00007500"/>
    </source>
</evidence>
<evidence type="ECO:0000256" key="19">
    <source>
        <dbReference type="SAM" id="MobiDB-lite"/>
    </source>
</evidence>
<dbReference type="SUPFAM" id="SSF56784">
    <property type="entry name" value="HAD-like"/>
    <property type="match status" value="1"/>
</dbReference>
<evidence type="ECO:0000256" key="1">
    <source>
        <dbReference type="ARBA" id="ARBA00001946"/>
    </source>
</evidence>
<accession>A0ABX8HYX7</accession>
<dbReference type="Gene3D" id="2.30.30.30">
    <property type="match status" value="1"/>
</dbReference>
<dbReference type="Pfam" id="PF16121">
    <property type="entry name" value="40S_S4_C"/>
    <property type="match status" value="1"/>
</dbReference>
<evidence type="ECO:0000256" key="11">
    <source>
        <dbReference type="ARBA" id="ARBA00022840"/>
    </source>
</evidence>
<dbReference type="Pfam" id="PF00900">
    <property type="entry name" value="Ribosomal_S4e"/>
    <property type="match status" value="1"/>
</dbReference>
<feature type="domain" description="RNA-binding S4" evidence="20">
    <location>
        <begin position="303"/>
        <end position="367"/>
    </location>
</feature>
<dbReference type="PANTHER" id="PTHR28213">
    <property type="entry name" value="IMP-SPECIFIC 5'-NUCLEOTIDASE 1"/>
    <property type="match status" value="1"/>
</dbReference>
<dbReference type="CDD" id="cd00165">
    <property type="entry name" value="S4"/>
    <property type="match status" value="1"/>
</dbReference>
<dbReference type="InterPro" id="IPR041982">
    <property type="entry name" value="Ribosomal_eS4_KOW"/>
</dbReference>
<evidence type="ECO:0000256" key="7">
    <source>
        <dbReference type="ARBA" id="ARBA00022723"/>
    </source>
</evidence>